<organism evidence="2 3">
    <name type="scientific">Enhygromyxa salina</name>
    <dbReference type="NCBI Taxonomy" id="215803"/>
    <lineage>
        <taxon>Bacteria</taxon>
        <taxon>Pseudomonadati</taxon>
        <taxon>Myxococcota</taxon>
        <taxon>Polyangia</taxon>
        <taxon>Nannocystales</taxon>
        <taxon>Nannocystaceae</taxon>
        <taxon>Enhygromyxa</taxon>
    </lineage>
</organism>
<dbReference type="OrthoDB" id="4375873at2"/>
<dbReference type="EMBL" id="PVNL01000111">
    <property type="protein sequence ID" value="PRQ02730.1"/>
    <property type="molecule type" value="Genomic_DNA"/>
</dbReference>
<dbReference type="InterPro" id="IPR016181">
    <property type="entry name" value="Acyl_CoA_acyltransferase"/>
</dbReference>
<dbReference type="Proteomes" id="UP000238823">
    <property type="component" value="Unassembled WGS sequence"/>
</dbReference>
<sequence>MADLGAVELERVLVDALAPTPDAVLVDEPDWVQLTTPSSPHPNRNGVFLARLGPELADARIAEIRSSHVARGAGMRWIVGPSSTPDDLSERLERAGVPRLASALGMHMRVPEQPPALVEGVELRQVGVGDIASFGEVNARAWERGAAFRRECEDFMTQALRREANTLRSWLVYRHDELVGTAILRLLPGLGYLQGAAVVRQHRRQGMYQALLDHRLGVLRAQGIEHVVVWADEATSAGVCRRAGFVPKCRAVFHELPAATGDLA</sequence>
<dbReference type="RefSeq" id="WP_146158217.1">
    <property type="nucleotide sequence ID" value="NZ_PVNL01000111.1"/>
</dbReference>
<evidence type="ECO:0000313" key="2">
    <source>
        <dbReference type="EMBL" id="PRQ02730.1"/>
    </source>
</evidence>
<comment type="caution">
    <text evidence="2">The sequence shown here is derived from an EMBL/GenBank/DDBJ whole genome shotgun (WGS) entry which is preliminary data.</text>
</comment>
<dbReference type="GO" id="GO:0016747">
    <property type="term" value="F:acyltransferase activity, transferring groups other than amino-acyl groups"/>
    <property type="evidence" value="ECO:0007669"/>
    <property type="project" value="InterPro"/>
</dbReference>
<dbReference type="Pfam" id="PF00583">
    <property type="entry name" value="Acetyltransf_1"/>
    <property type="match status" value="1"/>
</dbReference>
<dbReference type="SUPFAM" id="SSF55729">
    <property type="entry name" value="Acyl-CoA N-acyltransferases (Nat)"/>
    <property type="match status" value="1"/>
</dbReference>
<accession>A0A2S9YC89</accession>
<name>A0A2S9YC89_9BACT</name>
<gene>
    <name evidence="2" type="ORF">ENSA7_55590</name>
</gene>
<dbReference type="AlphaFoldDB" id="A0A2S9YC89"/>
<protein>
    <recommendedName>
        <fullName evidence="1">N-acetyltransferase domain-containing protein</fullName>
    </recommendedName>
</protein>
<dbReference type="InterPro" id="IPR000182">
    <property type="entry name" value="GNAT_dom"/>
</dbReference>
<evidence type="ECO:0000313" key="3">
    <source>
        <dbReference type="Proteomes" id="UP000238823"/>
    </source>
</evidence>
<feature type="domain" description="N-acetyltransferase" evidence="1">
    <location>
        <begin position="121"/>
        <end position="264"/>
    </location>
</feature>
<proteinExistence type="predicted"/>
<evidence type="ECO:0000259" key="1">
    <source>
        <dbReference type="PROSITE" id="PS51186"/>
    </source>
</evidence>
<reference evidence="2 3" key="1">
    <citation type="submission" date="2018-03" db="EMBL/GenBank/DDBJ databases">
        <title>Draft Genome Sequences of the Obligatory Marine Myxobacteria Enhygromyxa salina SWB007.</title>
        <authorList>
            <person name="Poehlein A."/>
            <person name="Moghaddam J.A."/>
            <person name="Harms H."/>
            <person name="Alanjari M."/>
            <person name="Koenig G.M."/>
            <person name="Daniel R."/>
            <person name="Schaeberle T.F."/>
        </authorList>
    </citation>
    <scope>NUCLEOTIDE SEQUENCE [LARGE SCALE GENOMIC DNA]</scope>
    <source>
        <strain evidence="2 3">SWB007</strain>
    </source>
</reference>
<dbReference type="CDD" id="cd04301">
    <property type="entry name" value="NAT_SF"/>
    <property type="match status" value="1"/>
</dbReference>
<dbReference type="Gene3D" id="3.40.630.30">
    <property type="match status" value="1"/>
</dbReference>
<dbReference type="PROSITE" id="PS51186">
    <property type="entry name" value="GNAT"/>
    <property type="match status" value="1"/>
</dbReference>